<proteinExistence type="predicted"/>
<evidence type="ECO:0000313" key="4">
    <source>
        <dbReference type="Proteomes" id="UP000671914"/>
    </source>
</evidence>
<dbReference type="InterPro" id="IPR012867">
    <property type="entry name" value="DUF1648"/>
</dbReference>
<evidence type="ECO:0000313" key="3">
    <source>
        <dbReference type="EMBL" id="QTX04613.1"/>
    </source>
</evidence>
<evidence type="ECO:0000256" key="1">
    <source>
        <dbReference type="SAM" id="Phobius"/>
    </source>
</evidence>
<keyword evidence="1" id="KW-0812">Transmembrane</keyword>
<feature type="transmembrane region" description="Helical" evidence="1">
    <location>
        <begin position="12"/>
        <end position="37"/>
    </location>
</feature>
<dbReference type="EMBL" id="CP071696">
    <property type="protein sequence ID" value="QTX04613.1"/>
    <property type="molecule type" value="Genomic_DNA"/>
</dbReference>
<dbReference type="Proteomes" id="UP000671914">
    <property type="component" value="Chromosome"/>
</dbReference>
<feature type="transmembrane region" description="Helical" evidence="1">
    <location>
        <begin position="96"/>
        <end position="117"/>
    </location>
</feature>
<keyword evidence="1" id="KW-0472">Membrane</keyword>
<dbReference type="KEGG" id="aarc:G127AT_15415"/>
<accession>A0A975INH3</accession>
<sequence>MTGPDRTVPRFLAAALGIPVVLIVAALVSQLLLLPQLPDPVAIHWGPSGAPDGFAPAWATPLTTLLAGLGLPALLALSVLPALLRGDRGPSYRFMGATAAGLAALLAVLGTGTLWIQAGLDDAANATGIAVPLIAGFVAAAAFGVLAWFIQPAAEIHRATAADATALELGGEERAVWIRETSMPLGAIIAIAATVLVIAAAAVVAWTQAPAYAAWMLTAVAILLAVLVSTSIVFRVRVDEHGFTVASIVGFPRSHVALDDVESVSVVTVNPMGEFGGWGIRYAPGRFGYVLRTGPAIEVGRRGRSSLVVTVDDAETGAALLQALVARSHP</sequence>
<name>A0A975INH3_9MICO</name>
<protein>
    <submittedName>
        <fullName evidence="3">DUF1648 domain-containing protein</fullName>
    </submittedName>
</protein>
<evidence type="ECO:0000259" key="2">
    <source>
        <dbReference type="Pfam" id="PF07853"/>
    </source>
</evidence>
<gene>
    <name evidence="3" type="ORF">G127AT_15415</name>
</gene>
<feature type="transmembrane region" description="Helical" evidence="1">
    <location>
        <begin position="57"/>
        <end position="84"/>
    </location>
</feature>
<dbReference type="AlphaFoldDB" id="A0A975INH3"/>
<dbReference type="RefSeq" id="WP_210898383.1">
    <property type="nucleotide sequence ID" value="NZ_CP071696.1"/>
</dbReference>
<feature type="transmembrane region" description="Helical" evidence="1">
    <location>
        <begin position="184"/>
        <end position="206"/>
    </location>
</feature>
<feature type="transmembrane region" description="Helical" evidence="1">
    <location>
        <begin position="212"/>
        <end position="234"/>
    </location>
</feature>
<keyword evidence="1" id="KW-1133">Transmembrane helix</keyword>
<reference evidence="3" key="1">
    <citation type="submission" date="2021-03" db="EMBL/GenBank/DDBJ databases">
        <title>Agromyces archimandritus sp. nov., isolated from the cockroach Archimandrita tessellata.</title>
        <authorList>
            <person name="Guzman J."/>
            <person name="Ortuzar M."/>
            <person name="Poehlein A."/>
            <person name="Daniel R."/>
            <person name="Trujillo M."/>
            <person name="Vilcinskas A."/>
        </authorList>
    </citation>
    <scope>NUCLEOTIDE SEQUENCE</scope>
    <source>
        <strain evidence="3">G127AT</strain>
    </source>
</reference>
<keyword evidence="4" id="KW-1185">Reference proteome</keyword>
<feature type="domain" description="DUF1648" evidence="2">
    <location>
        <begin position="21"/>
        <end position="59"/>
    </location>
</feature>
<organism evidence="3 4">
    <name type="scientific">Agromyces archimandritae</name>
    <dbReference type="NCBI Taxonomy" id="2781962"/>
    <lineage>
        <taxon>Bacteria</taxon>
        <taxon>Bacillati</taxon>
        <taxon>Actinomycetota</taxon>
        <taxon>Actinomycetes</taxon>
        <taxon>Micrococcales</taxon>
        <taxon>Microbacteriaceae</taxon>
        <taxon>Agromyces</taxon>
    </lineage>
</organism>
<dbReference type="Pfam" id="PF07853">
    <property type="entry name" value="DUF1648"/>
    <property type="match status" value="1"/>
</dbReference>
<feature type="transmembrane region" description="Helical" evidence="1">
    <location>
        <begin position="129"/>
        <end position="150"/>
    </location>
</feature>